<comment type="similarity">
    <text evidence="1">Belongs to the LptD family.</text>
</comment>
<evidence type="ECO:0000313" key="4">
    <source>
        <dbReference type="Proteomes" id="UP000194664"/>
    </source>
</evidence>
<dbReference type="EMBL" id="MSPP01000001">
    <property type="protein sequence ID" value="OUD10777.1"/>
    <property type="molecule type" value="Genomic_DNA"/>
</dbReference>
<dbReference type="InterPro" id="IPR007543">
    <property type="entry name" value="LptD_C"/>
</dbReference>
<reference evidence="3 4" key="1">
    <citation type="submission" date="2016-12" db="EMBL/GenBank/DDBJ databases">
        <title>The draft genome sequence of HSLHS2.</title>
        <authorList>
            <person name="Hu D."/>
            <person name="Wang L."/>
            <person name="Shao Z."/>
        </authorList>
    </citation>
    <scope>NUCLEOTIDE SEQUENCE [LARGE SCALE GENOMIC DNA]</scope>
    <source>
        <strain evidence="3">MCCC 1A06712</strain>
    </source>
</reference>
<dbReference type="PANTHER" id="PTHR30189">
    <property type="entry name" value="LPS-ASSEMBLY PROTEIN"/>
    <property type="match status" value="1"/>
</dbReference>
<dbReference type="Proteomes" id="UP000194664">
    <property type="component" value="Unassembled WGS sequence"/>
</dbReference>
<organism evidence="3 4">
    <name type="scientific">Marivivens niveibacter</name>
    <dbReference type="NCBI Taxonomy" id="1930667"/>
    <lineage>
        <taxon>Bacteria</taxon>
        <taxon>Pseudomonadati</taxon>
        <taxon>Pseudomonadota</taxon>
        <taxon>Alphaproteobacteria</taxon>
        <taxon>Rhodobacterales</taxon>
        <taxon>Paracoccaceae</taxon>
        <taxon>Marivivens group</taxon>
        <taxon>Marivivens</taxon>
    </lineage>
</organism>
<comment type="subunit">
    <text evidence="1">Component of the lipopolysaccharide transport and assembly complex.</text>
</comment>
<dbReference type="Pfam" id="PF04453">
    <property type="entry name" value="LptD"/>
    <property type="match status" value="1"/>
</dbReference>
<dbReference type="PANTHER" id="PTHR30189:SF1">
    <property type="entry name" value="LPS-ASSEMBLY PROTEIN LPTD"/>
    <property type="match status" value="1"/>
</dbReference>
<dbReference type="AlphaFoldDB" id="A0A251X273"/>
<protein>
    <recommendedName>
        <fullName evidence="1">LPS-assembly protein LptD</fullName>
    </recommendedName>
</protein>
<proteinExistence type="inferred from homology"/>
<feature type="signal peptide" evidence="1">
    <location>
        <begin position="1"/>
        <end position="18"/>
    </location>
</feature>
<gene>
    <name evidence="1" type="primary">lptD</name>
    <name evidence="3" type="ORF">BVC71_04655</name>
</gene>
<keyword evidence="4" id="KW-1185">Reference proteome</keyword>
<comment type="subcellular location">
    <subcellularLocation>
        <location evidence="1">Cell outer membrane</location>
    </subcellularLocation>
</comment>
<evidence type="ECO:0000256" key="1">
    <source>
        <dbReference type="HAMAP-Rule" id="MF_01411"/>
    </source>
</evidence>
<feature type="chain" id="PRO_5013405765" description="LPS-assembly protein LptD" evidence="1">
    <location>
        <begin position="19"/>
        <end position="696"/>
    </location>
</feature>
<dbReference type="GO" id="GO:0043165">
    <property type="term" value="P:Gram-negative-bacterium-type cell outer membrane assembly"/>
    <property type="evidence" value="ECO:0007669"/>
    <property type="project" value="UniProtKB-UniRule"/>
</dbReference>
<dbReference type="OrthoDB" id="9760225at2"/>
<comment type="function">
    <text evidence="1">Involved in the assembly of lipopolysaccharide (LPS) at the surface of the outer membrane.</text>
</comment>
<evidence type="ECO:0000313" key="3">
    <source>
        <dbReference type="EMBL" id="OUD10777.1"/>
    </source>
</evidence>
<comment type="caution">
    <text evidence="1">Lacks conserved residue(s) required for the propagation of feature annotation.</text>
</comment>
<evidence type="ECO:0000259" key="2">
    <source>
        <dbReference type="Pfam" id="PF04453"/>
    </source>
</evidence>
<keyword evidence="1" id="KW-0998">Cell outer membrane</keyword>
<name>A0A251X273_9RHOB</name>
<dbReference type="InterPro" id="IPR020889">
    <property type="entry name" value="LipoPS_assembly_LptD"/>
</dbReference>
<dbReference type="RefSeq" id="WP_086450423.1">
    <property type="nucleotide sequence ID" value="NZ_MSPP01000001.1"/>
</dbReference>
<dbReference type="InterPro" id="IPR050218">
    <property type="entry name" value="LptD"/>
</dbReference>
<feature type="domain" description="LptD C-terminal" evidence="2">
    <location>
        <begin position="263"/>
        <end position="571"/>
    </location>
</feature>
<sequence length="696" mass="76093" precursor="true">MRRLITAILLSLPLPVHAQMAATLLADSVTVTPDGKLTASGNVEVMFEGTHMQAAAITYSQSTDKLDITGPILISAPNGDVFTADQAQLSPTLETGLLLSARMVLDNQLQLTAGRIDRTQGDLTQFSRVAATSCNICNDRPPLWEIRANRIIHDENEQQLYLENAVMRVRGVPIFWLPYMRLPDPSLERATGFLVPSYSSNDLLGTGIKMPYFIRLGDYRDLTLTPYISAETKTLEARYRQAFTNGDITIKAATSRDTIIPDTQRGYIELDGRFDLARGYELRFGATGVSDISYLKQYDYSDQDRLKSFVTIDRYTDAGFTFGEIALYQSTIAGENSSSLPPFVMSFATEKQQELIGGNLTLSADSDLHFRFGTDDNGNAADVLRIGTAADWNRNWVLPNGLVVESDVGLQIDRWVIENDPDQGGTRISPSAAITLRYPMMRETVSGGQDLLEPIIMIGWTGDFGATVPNEDSLSAELTETNLFKLSRFPGDDRIENGAQIAYGGSWHRTSGNDWTAHVVIGQIMRETVADYSSSSGLTGRSSDILAAGQFAINDGLYVLGRAVFDTDLSAQKSEILIGTDGDYLDLSASYVWLPLDTDEGRDDDFSQWAIAADYQINDIWSVGASGRYDVAANDPVKAGLSVGWRNECVEVELSASRSYTSSTTVAPTTDYSLTIGLAGFGTGATSVQSRQACRN</sequence>
<keyword evidence="1" id="KW-0732">Signal</keyword>
<dbReference type="GO" id="GO:0015920">
    <property type="term" value="P:lipopolysaccharide transport"/>
    <property type="evidence" value="ECO:0007669"/>
    <property type="project" value="InterPro"/>
</dbReference>
<comment type="caution">
    <text evidence="3">The sequence shown here is derived from an EMBL/GenBank/DDBJ whole genome shotgun (WGS) entry which is preliminary data.</text>
</comment>
<keyword evidence="1" id="KW-0472">Membrane</keyword>
<dbReference type="GO" id="GO:1990351">
    <property type="term" value="C:transporter complex"/>
    <property type="evidence" value="ECO:0007669"/>
    <property type="project" value="TreeGrafter"/>
</dbReference>
<dbReference type="HAMAP" id="MF_01411">
    <property type="entry name" value="LPS_assembly_LptD"/>
    <property type="match status" value="1"/>
</dbReference>
<dbReference type="GO" id="GO:0009279">
    <property type="term" value="C:cell outer membrane"/>
    <property type="evidence" value="ECO:0007669"/>
    <property type="project" value="UniProtKB-SubCell"/>
</dbReference>
<accession>A0A251X273</accession>